<proteinExistence type="predicted"/>
<sequence>MSDLFGGNLFMQPRLRLLATALSLAASCALADTRYVEVPGGAFRSAIKSSGDSNDTLVVAPFRMRERLVTNAEFLAFVGGASRWRRDRVAALFATPGYLSRWAGPLDPGPDAPPDEPVTGVSWFAARAYCASEQARLPKWIEWEYAAAADEQHRDAREDGARQARLLTNLMMTFGAPHMTPVRQRPNVYGLYGMHTLTGEWVDDYAALFADTDTRNPGNNNELRLCGGAALAFIDRTDYTLMMRVAALSALKPADSSHSVGFRCIKDSDTDNKGGS</sequence>
<accession>A0A7Z2G8F1</accession>
<dbReference type="Gene3D" id="3.90.1580.10">
    <property type="entry name" value="paralog of FGE (formylglycine-generating enzyme)"/>
    <property type="match status" value="1"/>
</dbReference>
<evidence type="ECO:0000313" key="4">
    <source>
        <dbReference type="Proteomes" id="UP000434209"/>
    </source>
</evidence>
<evidence type="ECO:0000256" key="1">
    <source>
        <dbReference type="SAM" id="SignalP"/>
    </source>
</evidence>
<evidence type="ECO:0000259" key="2">
    <source>
        <dbReference type="Pfam" id="PF03781"/>
    </source>
</evidence>
<dbReference type="PANTHER" id="PTHR23150:SF26">
    <property type="entry name" value="GENERIC METHYLTRANSFERASE"/>
    <property type="match status" value="1"/>
</dbReference>
<organism evidence="3 4">
    <name type="scientific">Paraburkholderia acidiphila</name>
    <dbReference type="NCBI Taxonomy" id="2571747"/>
    <lineage>
        <taxon>Bacteria</taxon>
        <taxon>Pseudomonadati</taxon>
        <taxon>Pseudomonadota</taxon>
        <taxon>Betaproteobacteria</taxon>
        <taxon>Burkholderiales</taxon>
        <taxon>Burkholderiaceae</taxon>
        <taxon>Paraburkholderia</taxon>
    </lineage>
</organism>
<name>A0A7Z2G8F1_9BURK</name>
<dbReference type="GO" id="GO:0120147">
    <property type="term" value="F:formylglycine-generating oxidase activity"/>
    <property type="evidence" value="ECO:0007669"/>
    <property type="project" value="TreeGrafter"/>
</dbReference>
<gene>
    <name evidence="3" type="ORF">FAZ97_19480</name>
</gene>
<dbReference type="AlphaFoldDB" id="A0A7Z2G8F1"/>
<keyword evidence="4" id="KW-1185">Reference proteome</keyword>
<feature type="signal peptide" evidence="1">
    <location>
        <begin position="1"/>
        <end position="31"/>
    </location>
</feature>
<dbReference type="Pfam" id="PF03781">
    <property type="entry name" value="FGE-sulfatase"/>
    <property type="match status" value="1"/>
</dbReference>
<dbReference type="OrthoDB" id="9768004at2"/>
<dbReference type="InterPro" id="IPR005532">
    <property type="entry name" value="SUMF_dom"/>
</dbReference>
<dbReference type="InterPro" id="IPR016187">
    <property type="entry name" value="CTDL_fold"/>
</dbReference>
<dbReference type="RefSeq" id="WP_158760067.1">
    <property type="nucleotide sequence ID" value="NZ_CP046910.1"/>
</dbReference>
<reference evidence="3 4" key="1">
    <citation type="submission" date="2019-12" db="EMBL/GenBank/DDBJ databases">
        <title>Paraburkholderia acidiphila 7Q-K02 sp. nov and Paraburkholderia acidisoli DHF22 sp. nov., two strains isolated from forest soil.</title>
        <authorList>
            <person name="Gao Z."/>
            <person name="Qiu L."/>
        </authorList>
    </citation>
    <scope>NUCLEOTIDE SEQUENCE [LARGE SCALE GENOMIC DNA]</scope>
    <source>
        <strain evidence="3 4">7Q-K02</strain>
    </source>
</reference>
<dbReference type="KEGG" id="pacp:FAZ97_19480"/>
<dbReference type="EMBL" id="CP046910">
    <property type="protein sequence ID" value="QGZ57118.1"/>
    <property type="molecule type" value="Genomic_DNA"/>
</dbReference>
<dbReference type="InterPro" id="IPR042095">
    <property type="entry name" value="SUMF_sf"/>
</dbReference>
<keyword evidence="1" id="KW-0732">Signal</keyword>
<protein>
    <submittedName>
        <fullName evidence="3">SUMF1/EgtB/PvdO family nonheme iron enzyme</fullName>
    </submittedName>
</protein>
<dbReference type="SUPFAM" id="SSF56436">
    <property type="entry name" value="C-type lectin-like"/>
    <property type="match status" value="1"/>
</dbReference>
<dbReference type="Proteomes" id="UP000434209">
    <property type="component" value="Chromosome 2"/>
</dbReference>
<evidence type="ECO:0000313" key="3">
    <source>
        <dbReference type="EMBL" id="QGZ57118.1"/>
    </source>
</evidence>
<dbReference type="InterPro" id="IPR051043">
    <property type="entry name" value="Sulfatase_Mod_Factor_Kinase"/>
</dbReference>
<dbReference type="PANTHER" id="PTHR23150">
    <property type="entry name" value="SULFATASE MODIFYING FACTOR 1, 2"/>
    <property type="match status" value="1"/>
</dbReference>
<feature type="domain" description="Sulfatase-modifying factor enzyme-like" evidence="2">
    <location>
        <begin position="34"/>
        <end position="266"/>
    </location>
</feature>
<feature type="chain" id="PRO_5030763842" evidence="1">
    <location>
        <begin position="32"/>
        <end position="276"/>
    </location>
</feature>